<reference evidence="3" key="1">
    <citation type="journal article" date="2010" name="Nat. Biotechnol.">
        <title>Draft genome sequence of the oilseed species Ricinus communis.</title>
        <authorList>
            <person name="Chan A.P."/>
            <person name="Crabtree J."/>
            <person name="Zhao Q."/>
            <person name="Lorenzi H."/>
            <person name="Orvis J."/>
            <person name="Puiu D."/>
            <person name="Melake-Berhan A."/>
            <person name="Jones K.M."/>
            <person name="Redman J."/>
            <person name="Chen G."/>
            <person name="Cahoon E.B."/>
            <person name="Gedil M."/>
            <person name="Stanke M."/>
            <person name="Haas B.J."/>
            <person name="Wortman J.R."/>
            <person name="Fraser-Liggett C.M."/>
            <person name="Ravel J."/>
            <person name="Rabinowicz P.D."/>
        </authorList>
    </citation>
    <scope>NUCLEOTIDE SEQUENCE [LARGE SCALE GENOMIC DNA]</scope>
    <source>
        <strain evidence="3">cv. Hale</strain>
    </source>
</reference>
<dbReference type="Proteomes" id="UP000008311">
    <property type="component" value="Unassembled WGS sequence"/>
</dbReference>
<protein>
    <recommendedName>
        <fullName evidence="1">DNA2/NAM7 helicase helicase domain-containing protein</fullName>
    </recommendedName>
</protein>
<dbReference type="EMBL" id="EQ982185">
    <property type="protein sequence ID" value="EEF24467.1"/>
    <property type="molecule type" value="Genomic_DNA"/>
</dbReference>
<name>B9TI47_RICCO</name>
<dbReference type="Pfam" id="PF13086">
    <property type="entry name" value="AAA_11"/>
    <property type="match status" value="1"/>
</dbReference>
<gene>
    <name evidence="2" type="ORF">RCOM_1832390</name>
</gene>
<dbReference type="InterPro" id="IPR027417">
    <property type="entry name" value="P-loop_NTPase"/>
</dbReference>
<accession>B9TI47</accession>
<evidence type="ECO:0000313" key="3">
    <source>
        <dbReference type="Proteomes" id="UP000008311"/>
    </source>
</evidence>
<dbReference type="InParanoid" id="B9TI47"/>
<feature type="domain" description="DNA2/NAM7 helicase helicase" evidence="1">
    <location>
        <begin position="265"/>
        <end position="335"/>
    </location>
</feature>
<evidence type="ECO:0000259" key="1">
    <source>
        <dbReference type="Pfam" id="PF13086"/>
    </source>
</evidence>
<dbReference type="InterPro" id="IPR041677">
    <property type="entry name" value="DNA2/NAM7_AAA_11"/>
</dbReference>
<sequence>MHEKSIAYATYWRNSLADAELGRGTLIKDELRAHGRLSLDETMSGVVNEDTVRKFFAGEPEKVQFVEVVYRPVVYSLRSEHGARTSQFPEFVTPLVAQAMLARDGCLLPKPGAVVPRDILQPLEAGSFYVGTIDDLDRYLTDRQVPGISAADVSGGDEIQLEEFRNQWEDFRAALSGMLAAVCGTFVSQTRQFSRTDYGLMLKKGVISGATQHVVRLYDHMREKRPNSPLFESFTRNEPAALEACLPPNSGFAARLAHSSDRFALADAQRSALAHLLEARNGEILAVNGPPGTGKTTLLLSVVASLWAEAALKEADPPVIFAASTNNQAVTNIIDAFGKDFSAGDERLGGRWLPD</sequence>
<dbReference type="AlphaFoldDB" id="B9TI47"/>
<proteinExistence type="predicted"/>
<feature type="non-terminal residue" evidence="2">
    <location>
        <position position="355"/>
    </location>
</feature>
<dbReference type="GO" id="GO:0004386">
    <property type="term" value="F:helicase activity"/>
    <property type="evidence" value="ECO:0007669"/>
    <property type="project" value="InterPro"/>
</dbReference>
<dbReference type="SUPFAM" id="SSF52540">
    <property type="entry name" value="P-loop containing nucleoside triphosphate hydrolases"/>
    <property type="match status" value="1"/>
</dbReference>
<dbReference type="Gene3D" id="3.40.50.300">
    <property type="entry name" value="P-loop containing nucleotide triphosphate hydrolases"/>
    <property type="match status" value="1"/>
</dbReference>
<keyword evidence="3" id="KW-1185">Reference proteome</keyword>
<organism evidence="2 3">
    <name type="scientific">Ricinus communis</name>
    <name type="common">Castor bean</name>
    <dbReference type="NCBI Taxonomy" id="3988"/>
    <lineage>
        <taxon>Eukaryota</taxon>
        <taxon>Viridiplantae</taxon>
        <taxon>Streptophyta</taxon>
        <taxon>Embryophyta</taxon>
        <taxon>Tracheophyta</taxon>
        <taxon>Spermatophyta</taxon>
        <taxon>Magnoliopsida</taxon>
        <taxon>eudicotyledons</taxon>
        <taxon>Gunneridae</taxon>
        <taxon>Pentapetalae</taxon>
        <taxon>rosids</taxon>
        <taxon>fabids</taxon>
        <taxon>Malpighiales</taxon>
        <taxon>Euphorbiaceae</taxon>
        <taxon>Acalyphoideae</taxon>
        <taxon>Acalypheae</taxon>
        <taxon>Ricinus</taxon>
    </lineage>
</organism>
<evidence type="ECO:0000313" key="2">
    <source>
        <dbReference type="EMBL" id="EEF24467.1"/>
    </source>
</evidence>